<reference evidence="14" key="1">
    <citation type="journal article" date="2023" name="Mol. Phylogenet. Evol.">
        <title>Genome-scale phylogeny and comparative genomics of the fungal order Sordariales.</title>
        <authorList>
            <person name="Hensen N."/>
            <person name="Bonometti L."/>
            <person name="Westerberg I."/>
            <person name="Brannstrom I.O."/>
            <person name="Guillou S."/>
            <person name="Cros-Aarteil S."/>
            <person name="Calhoun S."/>
            <person name="Haridas S."/>
            <person name="Kuo A."/>
            <person name="Mondo S."/>
            <person name="Pangilinan J."/>
            <person name="Riley R."/>
            <person name="LaButti K."/>
            <person name="Andreopoulos B."/>
            <person name="Lipzen A."/>
            <person name="Chen C."/>
            <person name="Yan M."/>
            <person name="Daum C."/>
            <person name="Ng V."/>
            <person name="Clum A."/>
            <person name="Steindorff A."/>
            <person name="Ohm R.A."/>
            <person name="Martin F."/>
            <person name="Silar P."/>
            <person name="Natvig D.O."/>
            <person name="Lalanne C."/>
            <person name="Gautier V."/>
            <person name="Ament-Velasquez S.L."/>
            <person name="Kruys A."/>
            <person name="Hutchinson M.I."/>
            <person name="Powell A.J."/>
            <person name="Barry K."/>
            <person name="Miller A.N."/>
            <person name="Grigoriev I.V."/>
            <person name="Debuchy R."/>
            <person name="Gladieux P."/>
            <person name="Hiltunen Thoren M."/>
            <person name="Johannesson H."/>
        </authorList>
    </citation>
    <scope>NUCLEOTIDE SEQUENCE</scope>
    <source>
        <strain evidence="14">PSN324</strain>
    </source>
</reference>
<evidence type="ECO:0000313" key="15">
    <source>
        <dbReference type="Proteomes" id="UP001321749"/>
    </source>
</evidence>
<dbReference type="AlphaFoldDB" id="A0AAV9HIN4"/>
<protein>
    <recommendedName>
        <fullName evidence="10">Cytochrome b-c1 complex subunit 2, mitochondrial</fullName>
    </recommendedName>
    <alternativeName>
        <fullName evidence="11">Core protein II</fullName>
    </alternativeName>
</protein>
<dbReference type="Pfam" id="PF00675">
    <property type="entry name" value="Peptidase_M16"/>
    <property type="match status" value="1"/>
</dbReference>
<dbReference type="EMBL" id="MU865008">
    <property type="protein sequence ID" value="KAK4460594.1"/>
    <property type="molecule type" value="Genomic_DNA"/>
</dbReference>
<dbReference type="FunFam" id="3.30.830.10:FF:000039">
    <property type="entry name" value="Ubiquinol-cytochrome c reductase core subunit 2"/>
    <property type="match status" value="1"/>
</dbReference>
<accession>A0AAV9HIN4</accession>
<dbReference type="InterPro" id="IPR011765">
    <property type="entry name" value="Pept_M16_N"/>
</dbReference>
<dbReference type="Proteomes" id="UP001321749">
    <property type="component" value="Unassembled WGS sequence"/>
</dbReference>
<keyword evidence="15" id="KW-1185">Reference proteome</keyword>
<evidence type="ECO:0000256" key="9">
    <source>
        <dbReference type="ARBA" id="ARBA00038146"/>
    </source>
</evidence>
<dbReference type="FunFam" id="3.30.830.10:FF:000021">
    <property type="entry name" value="Cytochrome b-c1 complex subunit 2"/>
    <property type="match status" value="1"/>
</dbReference>
<evidence type="ECO:0000256" key="8">
    <source>
        <dbReference type="ARBA" id="ARBA00023136"/>
    </source>
</evidence>
<keyword evidence="7" id="KW-0496">Mitochondrion</keyword>
<keyword evidence="3" id="KW-0679">Respiratory chain</keyword>
<evidence type="ECO:0000259" key="12">
    <source>
        <dbReference type="Pfam" id="PF00675"/>
    </source>
</evidence>
<feature type="domain" description="Peptidase M16 C-terminal" evidence="13">
    <location>
        <begin position="193"/>
        <end position="366"/>
    </location>
</feature>
<evidence type="ECO:0000256" key="4">
    <source>
        <dbReference type="ARBA" id="ARBA00022792"/>
    </source>
</evidence>
<keyword evidence="2" id="KW-0813">Transport</keyword>
<evidence type="ECO:0000256" key="7">
    <source>
        <dbReference type="ARBA" id="ARBA00023128"/>
    </source>
</evidence>
<dbReference type="PANTHER" id="PTHR11851:SF209">
    <property type="entry name" value="CYTOCHROME B-C1 COMPLEX SUBUNIT 2, MITOCHONDRIAL"/>
    <property type="match status" value="1"/>
</dbReference>
<evidence type="ECO:0000256" key="1">
    <source>
        <dbReference type="ARBA" id="ARBA00004443"/>
    </source>
</evidence>
<evidence type="ECO:0000259" key="13">
    <source>
        <dbReference type="Pfam" id="PF05193"/>
    </source>
</evidence>
<proteinExistence type="inferred from homology"/>
<comment type="similarity">
    <text evidence="9">Belongs to the peptidase M16 family. UQCRC2/QCR2 subfamily.</text>
</comment>
<dbReference type="Pfam" id="PF05193">
    <property type="entry name" value="Peptidase_M16_C"/>
    <property type="match status" value="1"/>
</dbReference>
<feature type="domain" description="Peptidase M16 N-terminal" evidence="12">
    <location>
        <begin position="43"/>
        <end position="181"/>
    </location>
</feature>
<dbReference type="InterPro" id="IPR007863">
    <property type="entry name" value="Peptidase_M16_C"/>
</dbReference>
<comment type="caution">
    <text evidence="14">The sequence shown here is derived from an EMBL/GenBank/DDBJ whole genome shotgun (WGS) entry which is preliminary data.</text>
</comment>
<evidence type="ECO:0000256" key="3">
    <source>
        <dbReference type="ARBA" id="ARBA00022660"/>
    </source>
</evidence>
<dbReference type="PANTHER" id="PTHR11851">
    <property type="entry name" value="METALLOPROTEASE"/>
    <property type="match status" value="1"/>
</dbReference>
<organism evidence="14 15">
    <name type="scientific">Cladorrhinum samala</name>
    <dbReference type="NCBI Taxonomy" id="585594"/>
    <lineage>
        <taxon>Eukaryota</taxon>
        <taxon>Fungi</taxon>
        <taxon>Dikarya</taxon>
        <taxon>Ascomycota</taxon>
        <taxon>Pezizomycotina</taxon>
        <taxon>Sordariomycetes</taxon>
        <taxon>Sordariomycetidae</taxon>
        <taxon>Sordariales</taxon>
        <taxon>Podosporaceae</taxon>
        <taxon>Cladorrhinum</taxon>
    </lineage>
</organism>
<name>A0AAV9HIN4_9PEZI</name>
<dbReference type="InterPro" id="IPR011249">
    <property type="entry name" value="Metalloenz_LuxS/M16"/>
</dbReference>
<keyword evidence="5" id="KW-0809">Transit peptide</keyword>
<evidence type="ECO:0000313" key="14">
    <source>
        <dbReference type="EMBL" id="KAK4460594.1"/>
    </source>
</evidence>
<keyword evidence="6" id="KW-0249">Electron transport</keyword>
<keyword evidence="4" id="KW-0999">Mitochondrion inner membrane</keyword>
<sequence length="447" mass="46146">MICRAALSRGSQLAIRRQGARGFAAAASPKASYEPTTIAGVKVAARDDNGPTTRLAIVAKAGTRYEPLPGLTVGLEEFAFKNTQKRSALRITRESELLGGQLTAYHTREALVLQANFLREDLPYFTELLAEVVSQTRYTTHEFHEEVKDVIHLKQAKVGASAVALDAAHSVAFHSGLGAPVYPTPNTPVDSYLNENAVAAFAESAYTKANIAIVADGASEAGLQKWIEPFFKAVPASGSPLSSSAAKYHGGEARIPSVTGNSVVIAFPGAALGASQPETAVLTGLLGGESNVKWSPGFSLLSQATAAAPGAVAKATNYAYSDAGLLTIEISGQASAVKKVAEESVKALKAVAEGGVSQEQLVKAIAKAKFTLLSGSEVSGVGLVHAGANLIHGGSPLKVAETLQALESVTGDKLKAAAKALLEGKASVASVGDLHVLPFAEELGLQV</sequence>
<evidence type="ECO:0000256" key="2">
    <source>
        <dbReference type="ARBA" id="ARBA00022448"/>
    </source>
</evidence>
<dbReference type="Gene3D" id="3.30.830.10">
    <property type="entry name" value="Metalloenzyme, LuxS/M16 peptidase-like"/>
    <property type="match status" value="2"/>
</dbReference>
<dbReference type="GO" id="GO:0005743">
    <property type="term" value="C:mitochondrial inner membrane"/>
    <property type="evidence" value="ECO:0007669"/>
    <property type="project" value="UniProtKB-SubCell"/>
</dbReference>
<dbReference type="InterPro" id="IPR050361">
    <property type="entry name" value="MPP/UQCRC_Complex"/>
</dbReference>
<keyword evidence="8" id="KW-0472">Membrane</keyword>
<dbReference type="GO" id="GO:0046872">
    <property type="term" value="F:metal ion binding"/>
    <property type="evidence" value="ECO:0007669"/>
    <property type="project" value="InterPro"/>
</dbReference>
<evidence type="ECO:0000256" key="6">
    <source>
        <dbReference type="ARBA" id="ARBA00022982"/>
    </source>
</evidence>
<evidence type="ECO:0000256" key="10">
    <source>
        <dbReference type="ARBA" id="ARBA00040751"/>
    </source>
</evidence>
<gene>
    <name evidence="14" type="ORF">QBC42DRAFT_271943</name>
</gene>
<evidence type="ECO:0000256" key="5">
    <source>
        <dbReference type="ARBA" id="ARBA00022946"/>
    </source>
</evidence>
<comment type="subcellular location">
    <subcellularLocation>
        <location evidence="1">Mitochondrion inner membrane</location>
        <topology evidence="1">Peripheral membrane protein</topology>
        <orientation evidence="1">Matrix side</orientation>
    </subcellularLocation>
</comment>
<evidence type="ECO:0000256" key="11">
    <source>
        <dbReference type="ARBA" id="ARBA00041372"/>
    </source>
</evidence>
<dbReference type="SUPFAM" id="SSF63411">
    <property type="entry name" value="LuxS/MPP-like metallohydrolase"/>
    <property type="match status" value="2"/>
</dbReference>
<reference evidence="14" key="2">
    <citation type="submission" date="2023-06" db="EMBL/GenBank/DDBJ databases">
        <authorList>
            <consortium name="Lawrence Berkeley National Laboratory"/>
            <person name="Mondo S.J."/>
            <person name="Hensen N."/>
            <person name="Bonometti L."/>
            <person name="Westerberg I."/>
            <person name="Brannstrom I.O."/>
            <person name="Guillou S."/>
            <person name="Cros-Aarteil S."/>
            <person name="Calhoun S."/>
            <person name="Haridas S."/>
            <person name="Kuo A."/>
            <person name="Pangilinan J."/>
            <person name="Riley R."/>
            <person name="Labutti K."/>
            <person name="Andreopoulos B."/>
            <person name="Lipzen A."/>
            <person name="Chen C."/>
            <person name="Yanf M."/>
            <person name="Daum C."/>
            <person name="Ng V."/>
            <person name="Clum A."/>
            <person name="Steindorff A."/>
            <person name="Ohm R."/>
            <person name="Martin F."/>
            <person name="Silar P."/>
            <person name="Natvig D."/>
            <person name="Lalanne C."/>
            <person name="Gautier V."/>
            <person name="Ament-Velasquez S.L."/>
            <person name="Kruys A."/>
            <person name="Hutchinson M.I."/>
            <person name="Powell A.J."/>
            <person name="Barry K."/>
            <person name="Miller A.N."/>
            <person name="Grigoriev I.V."/>
            <person name="Debuchy R."/>
            <person name="Gladieux P."/>
            <person name="Thoren M.H."/>
            <person name="Johannesson H."/>
        </authorList>
    </citation>
    <scope>NUCLEOTIDE SEQUENCE</scope>
    <source>
        <strain evidence="14">PSN324</strain>
    </source>
</reference>